<sequence length="118" mass="12170">MPISRPARTAASALCDAPRAEPFPSSGGPADDDGDGGDCRTGPDEGGGRNGMSIVSVRPPDISREPAVIAARVGIEASPTSIATISTYRRVGPLNPVSARYTPFSRLRITFIGGTRSS</sequence>
<protein>
    <submittedName>
        <fullName evidence="2">Uncharacterized protein</fullName>
    </submittedName>
</protein>
<feature type="compositionally biased region" description="Basic and acidic residues" evidence="1">
    <location>
        <begin position="37"/>
        <end position="47"/>
    </location>
</feature>
<dbReference type="RefSeq" id="WP_251801477.1">
    <property type="nucleotide sequence ID" value="NZ_JAMQOL010000042.1"/>
</dbReference>
<feature type="region of interest" description="Disordered" evidence="1">
    <location>
        <begin position="1"/>
        <end position="60"/>
    </location>
</feature>
<evidence type="ECO:0000256" key="1">
    <source>
        <dbReference type="SAM" id="MobiDB-lite"/>
    </source>
</evidence>
<reference evidence="2 3" key="1">
    <citation type="submission" date="2022-06" db="EMBL/GenBank/DDBJ databases">
        <title>Actinoplanes abujensis sp. nov., isolated from Nigerian arid soil.</title>
        <authorList>
            <person name="Ding P."/>
        </authorList>
    </citation>
    <scope>NUCLEOTIDE SEQUENCE [LARGE SCALE GENOMIC DNA]</scope>
    <source>
        <strain evidence="3">TRM88002</strain>
    </source>
</reference>
<organism evidence="2 3">
    <name type="scientific">Paractinoplanes hotanensis</name>
    <dbReference type="NCBI Taxonomy" id="2906497"/>
    <lineage>
        <taxon>Bacteria</taxon>
        <taxon>Bacillati</taxon>
        <taxon>Actinomycetota</taxon>
        <taxon>Actinomycetes</taxon>
        <taxon>Micromonosporales</taxon>
        <taxon>Micromonosporaceae</taxon>
        <taxon>Paractinoplanes</taxon>
    </lineage>
</organism>
<keyword evidence="3" id="KW-1185">Reference proteome</keyword>
<evidence type="ECO:0000313" key="3">
    <source>
        <dbReference type="Proteomes" id="UP001523216"/>
    </source>
</evidence>
<comment type="caution">
    <text evidence="2">The sequence shown here is derived from an EMBL/GenBank/DDBJ whole genome shotgun (WGS) entry which is preliminary data.</text>
</comment>
<proteinExistence type="predicted"/>
<evidence type="ECO:0000313" key="2">
    <source>
        <dbReference type="EMBL" id="MCM4081724.1"/>
    </source>
</evidence>
<accession>A0ABT0Y8W1</accession>
<dbReference type="Proteomes" id="UP001523216">
    <property type="component" value="Unassembled WGS sequence"/>
</dbReference>
<gene>
    <name evidence="2" type="ORF">LXN57_29535</name>
</gene>
<name>A0ABT0Y8W1_9ACTN</name>
<dbReference type="EMBL" id="JAMQOL010000042">
    <property type="protein sequence ID" value="MCM4081724.1"/>
    <property type="molecule type" value="Genomic_DNA"/>
</dbReference>